<name>A0A7K9ELN4_BARMA</name>
<sequence length="307" mass="35510">RFQWPGETLVHTSLLVKELVNDRLCVCQEHLSNTDHSLPLLQPAIGVGSTFEGWCPFREHEAIYSLLVPLKAPHGYAFHLELVTTEEMPAKDSRICVELQCTRTQEQMLDKNMLCFVHHREEEITSQRPSLLSTLCTGSYLDVQKIALCFQDLVRLTWAALPQWHHYRMNVLPSCRSCNLQLTKASGKPFYVKVMFGVQQGDSDIFLSSQTTDAIFFPSTMWPESYAVAQEKIFRQMARQAPHGSFHRECLHVCARFVLGTGFSISIMKAVVMHLLVTISLEKWHRRDFLQRLEDIMYYLHYCLEEQ</sequence>
<dbReference type="EMBL" id="VWZK01016468">
    <property type="protein sequence ID" value="NXG77697.1"/>
    <property type="molecule type" value="Genomic_DNA"/>
</dbReference>
<evidence type="ECO:0000313" key="1">
    <source>
        <dbReference type="EMBL" id="NXG77697.1"/>
    </source>
</evidence>
<protein>
    <submittedName>
        <fullName evidence="1">IPIL1 protein</fullName>
    </submittedName>
</protein>
<evidence type="ECO:0000313" key="2">
    <source>
        <dbReference type="Proteomes" id="UP000578343"/>
    </source>
</evidence>
<dbReference type="PANTHER" id="PTHR10656">
    <property type="entry name" value="CELL FATE DETERMINING PROTEIN MAB21-RELATED"/>
    <property type="match status" value="1"/>
</dbReference>
<dbReference type="InterPro" id="IPR024810">
    <property type="entry name" value="MAB21L/cGLR"/>
</dbReference>
<dbReference type="SMART" id="SM01265">
    <property type="entry name" value="Mab-21"/>
    <property type="match status" value="1"/>
</dbReference>
<dbReference type="OrthoDB" id="9034619at2759"/>
<feature type="non-terminal residue" evidence="1">
    <location>
        <position position="307"/>
    </location>
</feature>
<dbReference type="Gene3D" id="3.30.460.90">
    <property type="match status" value="1"/>
</dbReference>
<gene>
    <name evidence="1" type="primary">Itpripl1_0</name>
    <name evidence="1" type="ORF">BARMAR_R11181</name>
</gene>
<dbReference type="AlphaFoldDB" id="A0A7K9ELN4"/>
<dbReference type="PANTHER" id="PTHR10656:SF40">
    <property type="entry name" value="INOSITOL 1,4,5-TRISPHOSPHATE RECEPTOR-INTERACTING PROTEIN-LIKE 1"/>
    <property type="match status" value="1"/>
</dbReference>
<reference evidence="1 2" key="1">
    <citation type="submission" date="2019-09" db="EMBL/GenBank/DDBJ databases">
        <title>Bird 10,000 Genomes (B10K) Project - Family phase.</title>
        <authorList>
            <person name="Zhang G."/>
        </authorList>
    </citation>
    <scope>NUCLEOTIDE SEQUENCE [LARGE SCALE GENOMIC DNA]</scope>
    <source>
        <strain evidence="1">B10K-DU-001-21</strain>
        <tissue evidence="1">Muscle</tissue>
    </source>
</reference>
<dbReference type="Proteomes" id="UP000578343">
    <property type="component" value="Unassembled WGS sequence"/>
</dbReference>
<dbReference type="GO" id="GO:0016020">
    <property type="term" value="C:membrane"/>
    <property type="evidence" value="ECO:0007669"/>
    <property type="project" value="TreeGrafter"/>
</dbReference>
<keyword evidence="2" id="KW-1185">Reference proteome</keyword>
<organism evidence="1 2">
    <name type="scientific">Baryphthengus martii</name>
    <name type="common">Rufous motmot</name>
    <dbReference type="NCBI Taxonomy" id="176943"/>
    <lineage>
        <taxon>Eukaryota</taxon>
        <taxon>Metazoa</taxon>
        <taxon>Chordata</taxon>
        <taxon>Craniata</taxon>
        <taxon>Vertebrata</taxon>
        <taxon>Euteleostomi</taxon>
        <taxon>Archelosauria</taxon>
        <taxon>Archosauria</taxon>
        <taxon>Dinosauria</taxon>
        <taxon>Saurischia</taxon>
        <taxon>Theropoda</taxon>
        <taxon>Coelurosauria</taxon>
        <taxon>Aves</taxon>
        <taxon>Neognathae</taxon>
        <taxon>Neoaves</taxon>
        <taxon>Telluraves</taxon>
        <taxon>Coraciimorphae</taxon>
        <taxon>Coraciiformes</taxon>
        <taxon>Momotidae</taxon>
        <taxon>Baryphthengus</taxon>
    </lineage>
</organism>
<accession>A0A7K9ELN4</accession>
<feature type="non-terminal residue" evidence="1">
    <location>
        <position position="1"/>
    </location>
</feature>
<proteinExistence type="predicted"/>
<comment type="caution">
    <text evidence="1">The sequence shown here is derived from an EMBL/GenBank/DDBJ whole genome shotgun (WGS) entry which is preliminary data.</text>
</comment>